<dbReference type="GO" id="GO:0061928">
    <property type="term" value="F:glutathione specific gamma-glutamylcyclotransferase activity"/>
    <property type="evidence" value="ECO:0007669"/>
    <property type="project" value="UniProtKB-EC"/>
</dbReference>
<dbReference type="Pfam" id="PF04752">
    <property type="entry name" value="ChaC"/>
    <property type="match status" value="1"/>
</dbReference>
<evidence type="ECO:0000313" key="7">
    <source>
        <dbReference type="Proteomes" id="UP000694867"/>
    </source>
</evidence>
<comment type="similarity">
    <text evidence="1">Belongs to the gamma-glutamylcyclotransferase family. ChaC subfamily.</text>
</comment>
<sequence length="196" mass="22343">MHSTPTWVFGYGSIIWKVDFEVTESLVGYIDGFVRRFYQGSTDHRGTPEKPGRVVTLLPSTRSDEKVWGVAYRIPDEKTQETLAHLDYREKGGFTRSTTIFYPRDSRREPFRIIVYVAVEGNINYLGPAPLDEMARTIAFTRGPSGPNIDYLMNLCDSMRKIAPGVIDEHLNTLEEAVKVAISEKRIDENPHRESC</sequence>
<dbReference type="InterPro" id="IPR013024">
    <property type="entry name" value="GGCT-like"/>
</dbReference>
<evidence type="ECO:0000256" key="5">
    <source>
        <dbReference type="ARBA" id="ARBA00045227"/>
    </source>
</evidence>
<dbReference type="AlphaFoldDB" id="A0AAJ6VY58"/>
<dbReference type="GO" id="GO:0005737">
    <property type="term" value="C:cytoplasm"/>
    <property type="evidence" value="ECO:0007669"/>
    <property type="project" value="TreeGrafter"/>
</dbReference>
<gene>
    <name evidence="8" type="primary">LOC100900684</name>
</gene>
<evidence type="ECO:0000256" key="6">
    <source>
        <dbReference type="ARBA" id="ARBA00048073"/>
    </source>
</evidence>
<accession>A0AAJ6VY58</accession>
<dbReference type="CDD" id="cd06661">
    <property type="entry name" value="GGCT_like"/>
    <property type="match status" value="1"/>
</dbReference>
<evidence type="ECO:0000256" key="3">
    <source>
        <dbReference type="ARBA" id="ARBA00023239"/>
    </source>
</evidence>
<keyword evidence="3" id="KW-0456">Lyase</keyword>
<evidence type="ECO:0000256" key="4">
    <source>
        <dbReference type="ARBA" id="ARBA00043195"/>
    </source>
</evidence>
<evidence type="ECO:0000313" key="8">
    <source>
        <dbReference type="RefSeq" id="XP_003743399.1"/>
    </source>
</evidence>
<dbReference type="SUPFAM" id="SSF110857">
    <property type="entry name" value="Gamma-glutamyl cyclotransferase-like"/>
    <property type="match status" value="1"/>
</dbReference>
<dbReference type="InterPro" id="IPR006840">
    <property type="entry name" value="ChaC"/>
</dbReference>
<reference evidence="8" key="1">
    <citation type="submission" date="2025-08" db="UniProtKB">
        <authorList>
            <consortium name="RefSeq"/>
        </authorList>
    </citation>
    <scope>IDENTIFICATION</scope>
</reference>
<comment type="function">
    <text evidence="5">Catalyzes the cleavage of glutathione into 5-oxo-L-proline and a Cys-Gly dipeptide. Acts specifically on glutathione, but not on other gamma-glutamyl peptides.</text>
</comment>
<dbReference type="RefSeq" id="XP_003743399.1">
    <property type="nucleotide sequence ID" value="XM_003743351.1"/>
</dbReference>
<dbReference type="InterPro" id="IPR036568">
    <property type="entry name" value="GGCT-like_sf"/>
</dbReference>
<dbReference type="PANTHER" id="PTHR12192">
    <property type="entry name" value="CATION TRANSPORT PROTEIN CHAC-RELATED"/>
    <property type="match status" value="1"/>
</dbReference>
<proteinExistence type="inferred from homology"/>
<keyword evidence="7" id="KW-1185">Reference proteome</keyword>
<dbReference type="GO" id="GO:0006751">
    <property type="term" value="P:glutathione catabolic process"/>
    <property type="evidence" value="ECO:0007669"/>
    <property type="project" value="InterPro"/>
</dbReference>
<organism evidence="7 8">
    <name type="scientific">Galendromus occidentalis</name>
    <name type="common">western predatory mite</name>
    <dbReference type="NCBI Taxonomy" id="34638"/>
    <lineage>
        <taxon>Eukaryota</taxon>
        <taxon>Metazoa</taxon>
        <taxon>Ecdysozoa</taxon>
        <taxon>Arthropoda</taxon>
        <taxon>Chelicerata</taxon>
        <taxon>Arachnida</taxon>
        <taxon>Acari</taxon>
        <taxon>Parasitiformes</taxon>
        <taxon>Mesostigmata</taxon>
        <taxon>Gamasina</taxon>
        <taxon>Phytoseioidea</taxon>
        <taxon>Phytoseiidae</taxon>
        <taxon>Typhlodrominae</taxon>
        <taxon>Galendromus</taxon>
    </lineage>
</organism>
<dbReference type="KEGG" id="goe:100900684"/>
<dbReference type="EC" id="4.3.2.7" evidence="2"/>
<evidence type="ECO:0000256" key="1">
    <source>
        <dbReference type="ARBA" id="ARBA00009662"/>
    </source>
</evidence>
<dbReference type="Proteomes" id="UP000694867">
    <property type="component" value="Unplaced"/>
</dbReference>
<dbReference type="Gene3D" id="3.10.490.10">
    <property type="entry name" value="Gamma-glutamyl cyclotransferase-like"/>
    <property type="match status" value="1"/>
</dbReference>
<protein>
    <recommendedName>
        <fullName evidence="2">glutathione-specific gamma-glutamylcyclotransferase</fullName>
        <ecNumber evidence="2">4.3.2.7</ecNumber>
    </recommendedName>
    <alternativeName>
        <fullName evidence="4">Cation transport regulator-like protein 2</fullName>
    </alternativeName>
</protein>
<dbReference type="PANTHER" id="PTHR12192:SF2">
    <property type="entry name" value="GLUTATHIONE-SPECIFIC GAMMA-GLUTAMYLCYCLOTRANSFERASE 2"/>
    <property type="match status" value="1"/>
</dbReference>
<dbReference type="GeneID" id="100900684"/>
<comment type="catalytic activity">
    <reaction evidence="6">
        <text>glutathione = L-cysteinylglycine + 5-oxo-L-proline</text>
        <dbReference type="Rhea" id="RHEA:47724"/>
        <dbReference type="ChEBI" id="CHEBI:57925"/>
        <dbReference type="ChEBI" id="CHEBI:58402"/>
        <dbReference type="ChEBI" id="CHEBI:61694"/>
        <dbReference type="EC" id="4.3.2.7"/>
    </reaction>
</comment>
<name>A0AAJ6VY58_9ACAR</name>
<evidence type="ECO:0000256" key="2">
    <source>
        <dbReference type="ARBA" id="ARBA00012344"/>
    </source>
</evidence>